<evidence type="ECO:0000313" key="2">
    <source>
        <dbReference type="Proteomes" id="UP001163603"/>
    </source>
</evidence>
<reference evidence="2" key="1">
    <citation type="journal article" date="2023" name="G3 (Bethesda)">
        <title>Genome assembly and association tests identify interacting loci associated with vigor, precocity, and sex in interspecific pistachio rootstocks.</title>
        <authorList>
            <person name="Palmer W."/>
            <person name="Jacygrad E."/>
            <person name="Sagayaradj S."/>
            <person name="Cavanaugh K."/>
            <person name="Han R."/>
            <person name="Bertier L."/>
            <person name="Beede B."/>
            <person name="Kafkas S."/>
            <person name="Golino D."/>
            <person name="Preece J."/>
            <person name="Michelmore R."/>
        </authorList>
    </citation>
    <scope>NUCLEOTIDE SEQUENCE [LARGE SCALE GENOMIC DNA]</scope>
</reference>
<organism evidence="1 2">
    <name type="scientific">Pistacia integerrima</name>
    <dbReference type="NCBI Taxonomy" id="434235"/>
    <lineage>
        <taxon>Eukaryota</taxon>
        <taxon>Viridiplantae</taxon>
        <taxon>Streptophyta</taxon>
        <taxon>Embryophyta</taxon>
        <taxon>Tracheophyta</taxon>
        <taxon>Spermatophyta</taxon>
        <taxon>Magnoliopsida</taxon>
        <taxon>eudicotyledons</taxon>
        <taxon>Gunneridae</taxon>
        <taxon>Pentapetalae</taxon>
        <taxon>rosids</taxon>
        <taxon>malvids</taxon>
        <taxon>Sapindales</taxon>
        <taxon>Anacardiaceae</taxon>
        <taxon>Pistacia</taxon>
    </lineage>
</organism>
<proteinExistence type="predicted"/>
<evidence type="ECO:0000313" key="1">
    <source>
        <dbReference type="EMBL" id="KAJ0025177.1"/>
    </source>
</evidence>
<name>A0ACC0XUM6_9ROSI</name>
<comment type="caution">
    <text evidence="1">The sequence shown here is derived from an EMBL/GenBank/DDBJ whole genome shotgun (WGS) entry which is preliminary data.</text>
</comment>
<sequence>MERSEPTLVPEWLRSTGSVTGGGSSAHHSVSSSSHSDGTSSVHQMRSRNTKSIGDFDSPRSSFLDRTSSSNSRRSSSNGSAKHAYSSFNRSHRDKDRERDKDRLSYGDPWDRDSSDPLGNILSSRIEKDTLRRSHSMVSRKQSEILPQRVAVDSKSSSNSSHINGNGVLSAGSTGSNIKKSVFEKDFPSLGSEDRGVPDIGRVSSPGLSSAVQSLPVGSSALIGGEGWTSALAEVPSIIGSSSSGSSSAQTSVASTLSGQPSAMAGLNMAEALAQPPARARTSPQLSVKTQRLEELEIKKSRQLIPVTPSMPKGLVHSFSDKSKPKTVVRAVEMNMASKNGQQPPTSLLQASQSLLGGNVKSDVSKSSHGKLYVLKPAWENGVSNPPKDVASPTSNANSRAASNQLAVAPSVASAPSKTPNNPKLSSGERKASTLNPISVFPVERRPSLLQTQSRHDFFNHLKKKTSVNSSALPGDSGSDISSPTVEKSGEVLKEIVGAPVSHATDNGVEVTVNGDAHEEAQRFSKVGEKSASCYPTVDPDEEAAFLRSLGWEENSGEDEGLTEEEINAFLQEYKKRGGQLKLPDFHATGVGGAASELSSSDSGTEA</sequence>
<dbReference type="Proteomes" id="UP001163603">
    <property type="component" value="Chromosome 10"/>
</dbReference>
<gene>
    <name evidence="1" type="ORF">Pint_08250</name>
</gene>
<accession>A0ACC0XUM6</accession>
<dbReference type="EMBL" id="CM047745">
    <property type="protein sequence ID" value="KAJ0025177.1"/>
    <property type="molecule type" value="Genomic_DNA"/>
</dbReference>
<keyword evidence="2" id="KW-1185">Reference proteome</keyword>
<protein>
    <submittedName>
        <fullName evidence="1">Uncharacterized protein</fullName>
    </submittedName>
</protein>